<name>A0A420X0A4_9GAMM</name>
<dbReference type="Gene3D" id="3.40.1410.10">
    <property type="entry name" value="Chorismate lyase-like"/>
    <property type="match status" value="1"/>
</dbReference>
<dbReference type="RefSeq" id="WP_170149955.1">
    <property type="nucleotide sequence ID" value="NZ_RBIN01000001.1"/>
</dbReference>
<feature type="binding site" evidence="4">
    <location>
        <position position="87"/>
    </location>
    <ligand>
        <name>substrate</name>
    </ligand>
</feature>
<comment type="similarity">
    <text evidence="4">Belongs to the UbiC family.</text>
</comment>
<feature type="binding site" evidence="4">
    <location>
        <position position="122"/>
    </location>
    <ligand>
        <name>substrate</name>
    </ligand>
</feature>
<evidence type="ECO:0000256" key="3">
    <source>
        <dbReference type="ARBA" id="ARBA00023239"/>
    </source>
</evidence>
<dbReference type="GO" id="GO:0008813">
    <property type="term" value="F:chorismate lyase activity"/>
    <property type="evidence" value="ECO:0007669"/>
    <property type="project" value="UniProtKB-UniRule"/>
</dbReference>
<keyword evidence="3 4" id="KW-0456">Lyase</keyword>
<dbReference type="InterPro" id="IPR028978">
    <property type="entry name" value="Chorismate_lyase_/UTRA_dom_sf"/>
</dbReference>
<dbReference type="EMBL" id="RBIN01000001">
    <property type="protein sequence ID" value="RKR07222.1"/>
    <property type="molecule type" value="Genomic_DNA"/>
</dbReference>
<keyword evidence="2 4" id="KW-0831">Ubiquinone biosynthesis</keyword>
<gene>
    <name evidence="4" type="primary">ubiC</name>
    <name evidence="5" type="ORF">C7446_0030</name>
</gene>
<evidence type="ECO:0000256" key="2">
    <source>
        <dbReference type="ARBA" id="ARBA00022688"/>
    </source>
</evidence>
<dbReference type="GO" id="GO:0006744">
    <property type="term" value="P:ubiquinone biosynthetic process"/>
    <property type="evidence" value="ECO:0007669"/>
    <property type="project" value="UniProtKB-UniRule"/>
</dbReference>
<protein>
    <recommendedName>
        <fullName evidence="4">Probable chorismate pyruvate-lyase</fullName>
        <shortName evidence="4">CL</shortName>
        <shortName evidence="4">CPL</shortName>
        <ecNumber evidence="4">4.1.3.40</ecNumber>
    </recommendedName>
</protein>
<feature type="binding site" evidence="4">
    <location>
        <position position="170"/>
    </location>
    <ligand>
        <name>substrate</name>
    </ligand>
</feature>
<proteinExistence type="inferred from homology"/>
<dbReference type="HAMAP" id="MF_01632">
    <property type="entry name" value="UbiC"/>
    <property type="match status" value="1"/>
</dbReference>
<organism evidence="5 6">
    <name type="scientific">Kushneria sinocarnis</name>
    <dbReference type="NCBI Taxonomy" id="595502"/>
    <lineage>
        <taxon>Bacteria</taxon>
        <taxon>Pseudomonadati</taxon>
        <taxon>Pseudomonadota</taxon>
        <taxon>Gammaproteobacteria</taxon>
        <taxon>Oceanospirillales</taxon>
        <taxon>Halomonadaceae</taxon>
        <taxon>Kushneria</taxon>
    </lineage>
</organism>
<keyword evidence="6" id="KW-1185">Reference proteome</keyword>
<dbReference type="GO" id="GO:0005829">
    <property type="term" value="C:cytosol"/>
    <property type="evidence" value="ECO:0007669"/>
    <property type="project" value="TreeGrafter"/>
</dbReference>
<evidence type="ECO:0000313" key="6">
    <source>
        <dbReference type="Proteomes" id="UP000281975"/>
    </source>
</evidence>
<comment type="function">
    <text evidence="4">Removes the pyruvyl group from chorismate, with concomitant aromatization of the ring, to provide 4-hydroxybenzoate (4HB) for the ubiquinone pathway.</text>
</comment>
<dbReference type="Pfam" id="PF04345">
    <property type="entry name" value="Chor_lyase"/>
    <property type="match status" value="1"/>
</dbReference>
<dbReference type="Proteomes" id="UP000281975">
    <property type="component" value="Unassembled WGS sequence"/>
</dbReference>
<dbReference type="SUPFAM" id="SSF64288">
    <property type="entry name" value="Chorismate lyase-like"/>
    <property type="match status" value="1"/>
</dbReference>
<dbReference type="UniPathway" id="UPA00232"/>
<comment type="catalytic activity">
    <reaction evidence="4">
        <text>chorismate = 4-hydroxybenzoate + pyruvate</text>
        <dbReference type="Rhea" id="RHEA:16505"/>
        <dbReference type="ChEBI" id="CHEBI:15361"/>
        <dbReference type="ChEBI" id="CHEBI:17879"/>
        <dbReference type="ChEBI" id="CHEBI:29748"/>
        <dbReference type="EC" id="4.1.3.40"/>
    </reaction>
</comment>
<dbReference type="EC" id="4.1.3.40" evidence="4"/>
<dbReference type="InterPro" id="IPR007440">
    <property type="entry name" value="Chorismate--pyruvate_lyase"/>
</dbReference>
<evidence type="ECO:0000256" key="4">
    <source>
        <dbReference type="HAMAP-Rule" id="MF_01632"/>
    </source>
</evidence>
<dbReference type="AlphaFoldDB" id="A0A420X0A4"/>
<evidence type="ECO:0000313" key="5">
    <source>
        <dbReference type="EMBL" id="RKR07222.1"/>
    </source>
</evidence>
<keyword evidence="4" id="KW-0670">Pyruvate</keyword>
<comment type="caution">
    <text evidence="5">The sequence shown here is derived from an EMBL/GenBank/DDBJ whole genome shotgun (WGS) entry which is preliminary data.</text>
</comment>
<comment type="caution">
    <text evidence="4">Lacks conserved residue(s) required for the propagation of feature annotation.</text>
</comment>
<sequence>MTSLAHDSRRFERPSVLRRWLPLAVAAPQLSPHWRDWLGTRDSLTARLAALVGGTITVRIHAEHAAIPLGDEARRLELPQRRLAWIREVVLEHERRPLIAARSVVPLDELPREVRLLGHRALGQWLFAHPGVTRSAIELTPQALPIAGHHGLGTRRSVFHHRRCRLLVQESFLSEAGRLMAAEPARFRLESHRRQCPYRPR</sequence>
<comment type="pathway">
    <text evidence="4">Cofactor biosynthesis; ubiquinone biosynthesis.</text>
</comment>
<evidence type="ECO:0000256" key="1">
    <source>
        <dbReference type="ARBA" id="ARBA00022490"/>
    </source>
</evidence>
<comment type="subcellular location">
    <subcellularLocation>
        <location evidence="4">Cytoplasm</location>
    </subcellularLocation>
</comment>
<reference evidence="5 6" key="1">
    <citation type="submission" date="2018-10" db="EMBL/GenBank/DDBJ databases">
        <title>Genomic Encyclopedia of Type Strains, Phase IV (KMG-IV): sequencing the most valuable type-strain genomes for metagenomic binning, comparative biology and taxonomic classification.</title>
        <authorList>
            <person name="Goeker M."/>
        </authorList>
    </citation>
    <scope>NUCLEOTIDE SEQUENCE [LARGE SCALE GENOMIC DNA]</scope>
    <source>
        <strain evidence="5 6">DSM 23229</strain>
    </source>
</reference>
<dbReference type="PANTHER" id="PTHR38683:SF1">
    <property type="entry name" value="CHORISMATE PYRUVATE-LYASE"/>
    <property type="match status" value="1"/>
</dbReference>
<keyword evidence="1 4" id="KW-0963">Cytoplasm</keyword>
<accession>A0A420X0A4</accession>
<dbReference type="GO" id="GO:0042866">
    <property type="term" value="P:pyruvate biosynthetic process"/>
    <property type="evidence" value="ECO:0007669"/>
    <property type="project" value="UniProtKB-UniRule"/>
</dbReference>
<dbReference type="PANTHER" id="PTHR38683">
    <property type="entry name" value="CHORISMATE PYRUVATE-LYASE"/>
    <property type="match status" value="1"/>
</dbReference>